<evidence type="ECO:0000256" key="1">
    <source>
        <dbReference type="ARBA" id="ARBA00008950"/>
    </source>
</evidence>
<dbReference type="PANTHER" id="PTHR11124">
    <property type="entry name" value="VACUOLAR SORTING PROTEIN VPS29"/>
    <property type="match status" value="1"/>
</dbReference>
<name>A0A1I2R2G2_9BACI</name>
<evidence type="ECO:0000313" key="5">
    <source>
        <dbReference type="Proteomes" id="UP000198897"/>
    </source>
</evidence>
<dbReference type="SUPFAM" id="SSF56300">
    <property type="entry name" value="Metallo-dependent phosphatases"/>
    <property type="match status" value="1"/>
</dbReference>
<dbReference type="EMBL" id="FOOG01000036">
    <property type="protein sequence ID" value="SFG33709.1"/>
    <property type="molecule type" value="Genomic_DNA"/>
</dbReference>
<evidence type="ECO:0000313" key="4">
    <source>
        <dbReference type="EMBL" id="SFG33709.1"/>
    </source>
</evidence>
<dbReference type="AlphaFoldDB" id="A0A1I2R2G2"/>
<dbReference type="GO" id="GO:0046872">
    <property type="term" value="F:metal ion binding"/>
    <property type="evidence" value="ECO:0007669"/>
    <property type="project" value="UniProtKB-KW"/>
</dbReference>
<dbReference type="Gene3D" id="3.60.21.10">
    <property type="match status" value="1"/>
</dbReference>
<dbReference type="NCBIfam" id="TIGR00040">
    <property type="entry name" value="yfcE"/>
    <property type="match status" value="1"/>
</dbReference>
<dbReference type="InterPro" id="IPR041802">
    <property type="entry name" value="MPP_YfcE"/>
</dbReference>
<evidence type="ECO:0000259" key="3">
    <source>
        <dbReference type="Pfam" id="PF12850"/>
    </source>
</evidence>
<organism evidence="4 5">
    <name type="scientific">Halobacillus alkaliphilus</name>
    <dbReference type="NCBI Taxonomy" id="396056"/>
    <lineage>
        <taxon>Bacteria</taxon>
        <taxon>Bacillati</taxon>
        <taxon>Bacillota</taxon>
        <taxon>Bacilli</taxon>
        <taxon>Bacillales</taxon>
        <taxon>Bacillaceae</taxon>
        <taxon>Halobacillus</taxon>
    </lineage>
</organism>
<dbReference type="InterPro" id="IPR024654">
    <property type="entry name" value="Calcineurin-like_PHP_lpxH"/>
</dbReference>
<feature type="domain" description="Calcineurin-like phosphoesterase" evidence="3">
    <location>
        <begin position="3"/>
        <end position="144"/>
    </location>
</feature>
<accession>A0A1I2R2G2</accession>
<protein>
    <recommendedName>
        <fullName evidence="2">Phosphoesterase</fullName>
        <ecNumber evidence="2">3.1.4.-</ecNumber>
    </recommendedName>
</protein>
<dbReference type="InterPro" id="IPR029052">
    <property type="entry name" value="Metallo-depent_PP-like"/>
</dbReference>
<dbReference type="CDD" id="cd00841">
    <property type="entry name" value="MPP_YfcE"/>
    <property type="match status" value="1"/>
</dbReference>
<dbReference type="EC" id="3.1.4.-" evidence="2"/>
<dbReference type="RefSeq" id="WP_089753438.1">
    <property type="nucleotide sequence ID" value="NZ_FOOG01000036.1"/>
</dbReference>
<dbReference type="GO" id="GO:0016787">
    <property type="term" value="F:hydrolase activity"/>
    <property type="evidence" value="ECO:0007669"/>
    <property type="project" value="UniProtKB-UniRule"/>
</dbReference>
<evidence type="ECO:0000256" key="2">
    <source>
        <dbReference type="RuleBase" id="RU362039"/>
    </source>
</evidence>
<comment type="similarity">
    <text evidence="1 2">Belongs to the metallophosphoesterase superfamily. YfcE family.</text>
</comment>
<dbReference type="Proteomes" id="UP000198897">
    <property type="component" value="Unassembled WGS sequence"/>
</dbReference>
<sequence>MPKVLIISDSHGLEQELNDVKKRHQHEVDAMLHCGDSELSYDSKELEGFHYAKGNCDFEPEMENDQVVSVGDITFLVTHGHLYQIKSTLMPLSYKAEEVGAQIACFGHSHIAGAEKVNEKLFINPGSCHLPRDREEPTYAILEWTSLDNLQLQFYHINGDVMPDLYLEASLAAKK</sequence>
<dbReference type="InterPro" id="IPR000979">
    <property type="entry name" value="Phosphodiesterase_MJ0936/Vps29"/>
</dbReference>
<comment type="cofactor">
    <cofactor evidence="2">
        <name>a divalent metal cation</name>
        <dbReference type="ChEBI" id="CHEBI:60240"/>
    </cofactor>
</comment>
<keyword evidence="5" id="KW-1185">Reference proteome</keyword>
<proteinExistence type="inferred from homology"/>
<reference evidence="5" key="1">
    <citation type="submission" date="2016-10" db="EMBL/GenBank/DDBJ databases">
        <authorList>
            <person name="Varghese N."/>
            <person name="Submissions S."/>
        </authorList>
    </citation>
    <scope>NUCLEOTIDE SEQUENCE [LARGE SCALE GENOMIC DNA]</scope>
    <source>
        <strain evidence="5">FP5</strain>
    </source>
</reference>
<dbReference type="OrthoDB" id="9800565at2"/>
<keyword evidence="2" id="KW-0479">Metal-binding</keyword>
<gene>
    <name evidence="4" type="ORF">SAMN05216353_1365</name>
</gene>
<dbReference type="Pfam" id="PF12850">
    <property type="entry name" value="Metallophos_2"/>
    <property type="match status" value="1"/>
</dbReference>